<dbReference type="PANTHER" id="PTHR13318:SF95">
    <property type="entry name" value="F-BOX PROTEIN YLR352W"/>
    <property type="match status" value="1"/>
</dbReference>
<proteinExistence type="predicted"/>
<comment type="caution">
    <text evidence="1">The sequence shown here is derived from an EMBL/GenBank/DDBJ whole genome shotgun (WGS) entry which is preliminary data.</text>
</comment>
<keyword evidence="2" id="KW-1185">Reference proteome</keyword>
<gene>
    <name evidence="1" type="ORF">APZ42_020464</name>
</gene>
<dbReference type="SMART" id="SM00367">
    <property type="entry name" value="LRR_CC"/>
    <property type="match status" value="4"/>
</dbReference>
<dbReference type="GO" id="GO:0031146">
    <property type="term" value="P:SCF-dependent proteasomal ubiquitin-dependent protein catabolic process"/>
    <property type="evidence" value="ECO:0007669"/>
    <property type="project" value="TreeGrafter"/>
</dbReference>
<dbReference type="Proteomes" id="UP000076858">
    <property type="component" value="Unassembled WGS sequence"/>
</dbReference>
<evidence type="ECO:0000313" key="2">
    <source>
        <dbReference type="Proteomes" id="UP000076858"/>
    </source>
</evidence>
<dbReference type="InterPro" id="IPR032675">
    <property type="entry name" value="LRR_dom_sf"/>
</dbReference>
<dbReference type="Gene3D" id="3.80.10.10">
    <property type="entry name" value="Ribonuclease Inhibitor"/>
    <property type="match status" value="1"/>
</dbReference>
<dbReference type="AlphaFoldDB" id="A0A162CCW2"/>
<organism evidence="1 2">
    <name type="scientific">Daphnia magna</name>
    <dbReference type="NCBI Taxonomy" id="35525"/>
    <lineage>
        <taxon>Eukaryota</taxon>
        <taxon>Metazoa</taxon>
        <taxon>Ecdysozoa</taxon>
        <taxon>Arthropoda</taxon>
        <taxon>Crustacea</taxon>
        <taxon>Branchiopoda</taxon>
        <taxon>Diplostraca</taxon>
        <taxon>Cladocera</taxon>
        <taxon>Anomopoda</taxon>
        <taxon>Daphniidae</taxon>
        <taxon>Daphnia</taxon>
    </lineage>
</organism>
<dbReference type="InterPro" id="IPR006553">
    <property type="entry name" value="Leu-rich_rpt_Cys-con_subtyp"/>
</dbReference>
<dbReference type="PANTHER" id="PTHR13318">
    <property type="entry name" value="PARTNER OF PAIRED, ISOFORM B-RELATED"/>
    <property type="match status" value="1"/>
</dbReference>
<protein>
    <recommendedName>
        <fullName evidence="3">F-box/LRR-repeat protein</fullName>
    </recommendedName>
</protein>
<dbReference type="OrthoDB" id="6350214at2759"/>
<evidence type="ECO:0008006" key="3">
    <source>
        <dbReference type="Google" id="ProtNLM"/>
    </source>
</evidence>
<dbReference type="SUPFAM" id="SSF52047">
    <property type="entry name" value="RNI-like"/>
    <property type="match status" value="1"/>
</dbReference>
<name>A0A162CCW2_9CRUS</name>
<dbReference type="EMBL" id="LRGB01000996">
    <property type="protein sequence ID" value="KZS14282.1"/>
    <property type="molecule type" value="Genomic_DNA"/>
</dbReference>
<sequence>MPRLNQPLSMRKWALQSLAQHFPVVCYGTTPTHTLGDLIEDGSYLNIKGPFTQWPSDLLEEMLQTVAQQRPLGRAYLHHLIQPHLESFNLASGIGDVYFAIQFLGDRCQNLQRLDLSYISYLGPDLLCRLVAKLPFLKYINFQMTPINDQVLGQIGETCRQLRILNVSSTPVSDRGLELLSRKTEEDGLPSQLTRLLVTDTYVSHYGIATALRTMPQLRQVEYEFIYQVFDHLTELGGDERALEELIDESNGCPPYRLISLKSSDPLSTSENLVTALHLCPELQSVALTSSPSFQESALWNLNRLSRLCDLSLANGPSAYSMDFYTSIVPVLQAVGHQLNNLILTRFTCVDIQVIGMACLGLKNLALSEICHFAPVDSIQPELYTQLEALELWALAGAQLPTFVIKQLTTPCRRVQNLLFRNCDVLTDQLFNELWTHQTHKDANVCVINVTLYLNCTHFLPSGVKKKKKVNPMTSLSHATFDVCRNISLTLLVELLQRDSDLNLLRLWNCPQAIGSR</sequence>
<reference evidence="1 2" key="1">
    <citation type="submission" date="2016-03" db="EMBL/GenBank/DDBJ databases">
        <title>EvidentialGene: Evidence-directed Construction of Genes on Genomes.</title>
        <authorList>
            <person name="Gilbert D.G."/>
            <person name="Choi J.-H."/>
            <person name="Mockaitis K."/>
            <person name="Colbourne J."/>
            <person name="Pfrender M."/>
        </authorList>
    </citation>
    <scope>NUCLEOTIDE SEQUENCE [LARGE SCALE GENOMIC DNA]</scope>
    <source>
        <strain evidence="1 2">Xinb3</strain>
        <tissue evidence="1">Complete organism</tissue>
    </source>
</reference>
<dbReference type="GO" id="GO:0019005">
    <property type="term" value="C:SCF ubiquitin ligase complex"/>
    <property type="evidence" value="ECO:0007669"/>
    <property type="project" value="TreeGrafter"/>
</dbReference>
<accession>A0A162CCW2</accession>
<evidence type="ECO:0000313" key="1">
    <source>
        <dbReference type="EMBL" id="KZS14282.1"/>
    </source>
</evidence>